<organism evidence="16 17">
    <name type="scientific">Theileria orientalis</name>
    <dbReference type="NCBI Taxonomy" id="68886"/>
    <lineage>
        <taxon>Eukaryota</taxon>
        <taxon>Sar</taxon>
        <taxon>Alveolata</taxon>
        <taxon>Apicomplexa</taxon>
        <taxon>Aconoidasida</taxon>
        <taxon>Piroplasmida</taxon>
        <taxon>Theileriidae</taxon>
        <taxon>Theileria</taxon>
    </lineage>
</organism>
<dbReference type="SUPFAM" id="SSF55681">
    <property type="entry name" value="Class II aaRS and biotin synthetases"/>
    <property type="match status" value="1"/>
</dbReference>
<feature type="coiled-coil region" evidence="13">
    <location>
        <begin position="168"/>
        <end position="209"/>
    </location>
</feature>
<keyword evidence="13" id="KW-0175">Coiled coil</keyword>
<proteinExistence type="inferred from homology"/>
<keyword evidence="5" id="KW-0547">Nucleotide-binding</keyword>
<evidence type="ECO:0000256" key="5">
    <source>
        <dbReference type="ARBA" id="ARBA00022741"/>
    </source>
</evidence>
<keyword evidence="4 16" id="KW-0436">Ligase</keyword>
<evidence type="ECO:0000256" key="12">
    <source>
        <dbReference type="ARBA" id="ARBA00048823"/>
    </source>
</evidence>
<evidence type="ECO:0000256" key="8">
    <source>
        <dbReference type="ARBA" id="ARBA00023146"/>
    </source>
</evidence>
<feature type="domain" description="Aminoacyl-transfer RNA synthetases class-II family profile" evidence="15">
    <location>
        <begin position="271"/>
        <end position="543"/>
    </location>
</feature>
<keyword evidence="3" id="KW-0963">Cytoplasm</keyword>
<dbReference type="OrthoDB" id="10264585at2759"/>
<dbReference type="InterPro" id="IPR002314">
    <property type="entry name" value="aa-tRNA-synt_IIb"/>
</dbReference>
<evidence type="ECO:0000256" key="13">
    <source>
        <dbReference type="SAM" id="Coils"/>
    </source>
</evidence>
<name>A0A976QUC3_THEOR</name>
<sequence>MFFLYLILILSYFTDLQVESFIISSNNHQVNTQKYIHNNFYGNKLKSANRIFLNSTTDNFLEDSYYNSDHYKSLTKYFNSVRELEEDLEYSSLKDRYVYKLKGTDKYFPSTYTIESLVSVPELFQENFLRRGEDHWNVLIEIRSKCKSKRLISDKIKHLEFEKVEASKQYYSTKNDRLREENIELRNEIRDLNHKLDIIGEELDSLKNRLPNLLSPQVGSDRVIIKEALDNLSAKATIPHYEILERLSRGYIERGVSISGKGFSAYSGEVSRLSRALVNFMLDTLTRIFKYKEITVPLAVSESTLKSTGHLSRFEDHLFKIDSRNLFNGEVGYLIPTSEVPLIALHRNCKFKHLPVWVTSYSECFRSEIQDYGLETRGLIRQHQFGKVELVCFADGSDLSETLDSVSSHNCDSNSEPSNSTTSSDYVHTLMLSHIEFLLNLLQLPHRQVLLSSEDTSSTSFKTVDFEVYMPSLGHYIEVSSCSNTRDYQTNNLNIRTRSGKNIHSINGSGLAIGRTLSALLENNCVIRDNGLIQINIPEALRPYLNNDSLSGGQMFMFKRYISNYKPGYRLNNKPISNPKYGNTPKSVRREQMFQSINKQNNKIILDEADLKLKSVMEQRLFSALPDSWDSNKVTTLQKFISGTFLSLLFGGGIVANYYDSKSSNSPRTGEDGSHSSDVDPNKQFSRTIISCEIHLLSSYLAFISGVQSGLQHYLGCGIVQKRFHWIPHYRQAVGLSGVLAASFASGEPIINHRSDYLHFEWMH</sequence>
<evidence type="ECO:0000259" key="15">
    <source>
        <dbReference type="PROSITE" id="PS50862"/>
    </source>
</evidence>
<dbReference type="InterPro" id="IPR010978">
    <property type="entry name" value="tRNA-bd_arm"/>
</dbReference>
<dbReference type="InterPro" id="IPR045864">
    <property type="entry name" value="aa-tRNA-synth_II/BPL/LPL"/>
</dbReference>
<comment type="similarity">
    <text evidence="2">Belongs to the class-II aminoacyl-tRNA synthetase family. Type-1 seryl-tRNA synthetase subfamily.</text>
</comment>
<evidence type="ECO:0000256" key="3">
    <source>
        <dbReference type="ARBA" id="ARBA00022490"/>
    </source>
</evidence>
<evidence type="ECO:0000256" key="11">
    <source>
        <dbReference type="ARBA" id="ARBA00047929"/>
    </source>
</evidence>
<keyword evidence="7" id="KW-0648">Protein biosynthesis</keyword>
<keyword evidence="14" id="KW-0732">Signal</keyword>
<dbReference type="PANTHER" id="PTHR43697">
    <property type="entry name" value="SERYL-TRNA SYNTHETASE"/>
    <property type="match status" value="1"/>
</dbReference>
<dbReference type="SUPFAM" id="SSF46589">
    <property type="entry name" value="tRNA-binding arm"/>
    <property type="match status" value="1"/>
</dbReference>
<keyword evidence="8" id="KW-0030">Aminoacyl-tRNA synthetase</keyword>
<dbReference type="Proteomes" id="UP000244803">
    <property type="component" value="Chromosome 1"/>
</dbReference>
<comment type="catalytic activity">
    <reaction evidence="12">
        <text>tRNA(Ser) + L-serine + ATP = L-seryl-tRNA(Ser) + AMP + diphosphate + H(+)</text>
        <dbReference type="Rhea" id="RHEA:12292"/>
        <dbReference type="Rhea" id="RHEA-COMP:9669"/>
        <dbReference type="Rhea" id="RHEA-COMP:9703"/>
        <dbReference type="ChEBI" id="CHEBI:15378"/>
        <dbReference type="ChEBI" id="CHEBI:30616"/>
        <dbReference type="ChEBI" id="CHEBI:33019"/>
        <dbReference type="ChEBI" id="CHEBI:33384"/>
        <dbReference type="ChEBI" id="CHEBI:78442"/>
        <dbReference type="ChEBI" id="CHEBI:78533"/>
        <dbReference type="ChEBI" id="CHEBI:456215"/>
        <dbReference type="EC" id="6.1.1.11"/>
    </reaction>
</comment>
<dbReference type="GO" id="GO:0005524">
    <property type="term" value="F:ATP binding"/>
    <property type="evidence" value="ECO:0007669"/>
    <property type="project" value="UniProtKB-KW"/>
</dbReference>
<evidence type="ECO:0000256" key="9">
    <source>
        <dbReference type="ARBA" id="ARBA00033352"/>
    </source>
</evidence>
<evidence type="ECO:0000313" key="17">
    <source>
        <dbReference type="Proteomes" id="UP000244803"/>
    </source>
</evidence>
<dbReference type="Pfam" id="PF00587">
    <property type="entry name" value="tRNA-synt_2b"/>
    <property type="match status" value="2"/>
</dbReference>
<comment type="pathway">
    <text evidence="1">Aminoacyl-tRNA biosynthesis; selenocysteinyl-tRNA(Sec) biosynthesis; L-seryl-tRNA(Sec) from L-serine and tRNA(Sec): step 1/1.</text>
</comment>
<dbReference type="Gene3D" id="3.30.930.10">
    <property type="entry name" value="Bira Bifunctional Protein, Domain 2"/>
    <property type="match status" value="1"/>
</dbReference>
<dbReference type="GO" id="GO:0004828">
    <property type="term" value="F:serine-tRNA ligase activity"/>
    <property type="evidence" value="ECO:0007669"/>
    <property type="project" value="UniProtKB-EC"/>
</dbReference>
<accession>A0A976QUC3</accession>
<evidence type="ECO:0000256" key="2">
    <source>
        <dbReference type="ARBA" id="ARBA00010728"/>
    </source>
</evidence>
<dbReference type="InterPro" id="IPR006195">
    <property type="entry name" value="aa-tRNA-synth_II"/>
</dbReference>
<dbReference type="AlphaFoldDB" id="A0A976QUC3"/>
<evidence type="ECO:0000256" key="10">
    <source>
        <dbReference type="ARBA" id="ARBA00039158"/>
    </source>
</evidence>
<dbReference type="PROSITE" id="PS50862">
    <property type="entry name" value="AA_TRNA_LIGASE_II"/>
    <property type="match status" value="1"/>
</dbReference>
<dbReference type="GO" id="GO:0006418">
    <property type="term" value="P:tRNA aminoacylation for protein translation"/>
    <property type="evidence" value="ECO:0007669"/>
    <property type="project" value="InterPro"/>
</dbReference>
<feature type="signal peptide" evidence="14">
    <location>
        <begin position="1"/>
        <end position="18"/>
    </location>
</feature>
<gene>
    <name evidence="16" type="ORF">MACJ_000147</name>
</gene>
<evidence type="ECO:0000256" key="14">
    <source>
        <dbReference type="SAM" id="SignalP"/>
    </source>
</evidence>
<evidence type="ECO:0000256" key="6">
    <source>
        <dbReference type="ARBA" id="ARBA00022840"/>
    </source>
</evidence>
<comment type="catalytic activity">
    <reaction evidence="11">
        <text>tRNA(Sec) + L-serine + ATP = L-seryl-tRNA(Sec) + AMP + diphosphate + H(+)</text>
        <dbReference type="Rhea" id="RHEA:42580"/>
        <dbReference type="Rhea" id="RHEA-COMP:9742"/>
        <dbReference type="Rhea" id="RHEA-COMP:10128"/>
        <dbReference type="ChEBI" id="CHEBI:15378"/>
        <dbReference type="ChEBI" id="CHEBI:30616"/>
        <dbReference type="ChEBI" id="CHEBI:33019"/>
        <dbReference type="ChEBI" id="CHEBI:33384"/>
        <dbReference type="ChEBI" id="CHEBI:78442"/>
        <dbReference type="ChEBI" id="CHEBI:78533"/>
        <dbReference type="ChEBI" id="CHEBI:456215"/>
        <dbReference type="EC" id="6.1.1.11"/>
    </reaction>
</comment>
<evidence type="ECO:0000256" key="1">
    <source>
        <dbReference type="ARBA" id="ARBA00005045"/>
    </source>
</evidence>
<evidence type="ECO:0000256" key="7">
    <source>
        <dbReference type="ARBA" id="ARBA00022917"/>
    </source>
</evidence>
<protein>
    <recommendedName>
        <fullName evidence="10">Serine--tRNA ligase</fullName>
    </recommendedName>
    <alternativeName>
        <fullName evidence="9">Seryl-tRNA(Ser/Sec) synthetase</fullName>
    </alternativeName>
</protein>
<keyword evidence="6" id="KW-0067">ATP-binding</keyword>
<dbReference type="EMBL" id="CP056065">
    <property type="protein sequence ID" value="UKJ87707.2"/>
    <property type="molecule type" value="Genomic_DNA"/>
</dbReference>
<evidence type="ECO:0000256" key="4">
    <source>
        <dbReference type="ARBA" id="ARBA00022598"/>
    </source>
</evidence>
<feature type="chain" id="PRO_5037308802" description="Serine--tRNA ligase" evidence="14">
    <location>
        <begin position="19"/>
        <end position="764"/>
    </location>
</feature>
<dbReference type="PANTHER" id="PTHR43697:SF1">
    <property type="entry name" value="SERINE--TRNA LIGASE"/>
    <property type="match status" value="1"/>
</dbReference>
<evidence type="ECO:0000313" key="16">
    <source>
        <dbReference type="EMBL" id="UKJ87707.2"/>
    </source>
</evidence>
<reference evidence="16" key="1">
    <citation type="submission" date="2022-07" db="EMBL/GenBank/DDBJ databases">
        <title>Evaluation of T. orientalis genome assembly methods using nanopore sequencing and analysis of variation between genomes.</title>
        <authorList>
            <person name="Yam J."/>
            <person name="Micallef M.L."/>
            <person name="Liu M."/>
            <person name="Djordjevic S.P."/>
            <person name="Bogema D.R."/>
            <person name="Jenkins C."/>
        </authorList>
    </citation>
    <scope>NUCLEOTIDE SEQUENCE</scope>
    <source>
        <strain evidence="16">Fish Creek</strain>
    </source>
</reference>